<dbReference type="KEGG" id="vpy:HZI73_17255"/>
<gene>
    <name evidence="1" type="ORF">HZI73_17255</name>
</gene>
<reference evidence="1" key="1">
    <citation type="submission" date="2020-07" db="EMBL/GenBank/DDBJ databases">
        <title>Vallitalea pronyensis genome.</title>
        <authorList>
            <person name="Postec A."/>
        </authorList>
    </citation>
    <scope>NUCLEOTIDE SEQUENCE</scope>
    <source>
        <strain evidence="1">FatNI3</strain>
    </source>
</reference>
<evidence type="ECO:0000313" key="2">
    <source>
        <dbReference type="Proteomes" id="UP000683246"/>
    </source>
</evidence>
<sequence length="136" mass="15311">MGQKLIEIFNLEQAGDQSSKGSCCQSNCGCGSTQSLTIDELVTRFTEKYNRDTEIKVYDITNNNKKEFIDKLNTVFTNNKEKLQISEPNLDFILSKVCPLITVDGRIIGVKTYPDEEELYDAVMTGKKIPTKPNCC</sequence>
<accession>A0A8J8MM48</accession>
<dbReference type="AlphaFoldDB" id="A0A8J8MM48"/>
<dbReference type="Gene3D" id="3.40.30.10">
    <property type="entry name" value="Glutaredoxin"/>
    <property type="match status" value="1"/>
</dbReference>
<proteinExistence type="predicted"/>
<evidence type="ECO:0000313" key="1">
    <source>
        <dbReference type="EMBL" id="QUI23932.1"/>
    </source>
</evidence>
<dbReference type="RefSeq" id="WP_212694622.1">
    <property type="nucleotide sequence ID" value="NZ_CP058649.1"/>
</dbReference>
<protein>
    <submittedName>
        <fullName evidence="1">Uncharacterized protein</fullName>
    </submittedName>
</protein>
<dbReference type="EMBL" id="CP058649">
    <property type="protein sequence ID" value="QUI23932.1"/>
    <property type="molecule type" value="Genomic_DNA"/>
</dbReference>
<organism evidence="1 2">
    <name type="scientific">Vallitalea pronyensis</name>
    <dbReference type="NCBI Taxonomy" id="1348613"/>
    <lineage>
        <taxon>Bacteria</taxon>
        <taxon>Bacillati</taxon>
        <taxon>Bacillota</taxon>
        <taxon>Clostridia</taxon>
        <taxon>Lachnospirales</taxon>
        <taxon>Vallitaleaceae</taxon>
        <taxon>Vallitalea</taxon>
    </lineage>
</organism>
<keyword evidence="2" id="KW-1185">Reference proteome</keyword>
<dbReference type="Proteomes" id="UP000683246">
    <property type="component" value="Chromosome"/>
</dbReference>
<name>A0A8J8MM48_9FIRM</name>